<sequence>MQKLHKRVERYVLFSEVAKLLSFAKAADSLAISRSFLSSQIKQLEKELGTSLLIRSTRQVRLTPAGFKVLEKMQEINSAIISMERELDQSKSEISGLLRITAPEMFSQSHLTEICHHFKQNHQDIEFEIDVSHNLHDLTQSHFDLAIRSTDTPPENMVAKKLTSYQHICCASPEYLEKFTYPEQPLDLMDHHCLSSPQIRTWPFYDGQTRVEVDIQGSFSANNQFLLLHAAMQGQGIIKAPDYLVQPALKTGTLVQVLENYFICKNDMFLIYPQVLHRSASLSAFIDFIQQWFSADPIKR</sequence>
<dbReference type="SUPFAM" id="SSF46785">
    <property type="entry name" value="Winged helix' DNA-binding domain"/>
    <property type="match status" value="1"/>
</dbReference>
<protein>
    <submittedName>
        <fullName evidence="6">LysR family transcriptional regulator</fullName>
    </submittedName>
</protein>
<dbReference type="Gene3D" id="1.10.10.10">
    <property type="entry name" value="Winged helix-like DNA-binding domain superfamily/Winged helix DNA-binding domain"/>
    <property type="match status" value="1"/>
</dbReference>
<feature type="domain" description="HTH lysR-type" evidence="5">
    <location>
        <begin position="12"/>
        <end position="63"/>
    </location>
</feature>
<evidence type="ECO:0000256" key="1">
    <source>
        <dbReference type="ARBA" id="ARBA00009437"/>
    </source>
</evidence>
<dbReference type="GO" id="GO:0006351">
    <property type="term" value="P:DNA-templated transcription"/>
    <property type="evidence" value="ECO:0007669"/>
    <property type="project" value="TreeGrafter"/>
</dbReference>
<evidence type="ECO:0000256" key="3">
    <source>
        <dbReference type="ARBA" id="ARBA00023125"/>
    </source>
</evidence>
<evidence type="ECO:0000256" key="2">
    <source>
        <dbReference type="ARBA" id="ARBA00023015"/>
    </source>
</evidence>
<keyword evidence="4" id="KW-0804">Transcription</keyword>
<dbReference type="InterPro" id="IPR036390">
    <property type="entry name" value="WH_DNA-bd_sf"/>
</dbReference>
<dbReference type="SUPFAM" id="SSF53850">
    <property type="entry name" value="Periplasmic binding protein-like II"/>
    <property type="match status" value="1"/>
</dbReference>
<accession>A0A0J8VBD6</accession>
<dbReference type="PANTHER" id="PTHR30537">
    <property type="entry name" value="HTH-TYPE TRANSCRIPTIONAL REGULATOR"/>
    <property type="match status" value="1"/>
</dbReference>
<comment type="caution">
    <text evidence="6">The sequence shown here is derived from an EMBL/GenBank/DDBJ whole genome shotgun (WGS) entry which is preliminary data.</text>
</comment>
<keyword evidence="2" id="KW-0805">Transcription regulation</keyword>
<dbReference type="InterPro" id="IPR036388">
    <property type="entry name" value="WH-like_DNA-bd_sf"/>
</dbReference>
<reference evidence="6 7" key="1">
    <citation type="submission" date="2018-01" db="EMBL/GenBank/DDBJ databases">
        <title>Whole genome sequencing of Histamine producing bacteria.</title>
        <authorList>
            <person name="Butler K."/>
        </authorList>
    </citation>
    <scope>NUCLEOTIDE SEQUENCE [LARGE SCALE GENOMIC DNA]</scope>
    <source>
        <strain evidence="6 7">DSM 24669</strain>
    </source>
</reference>
<dbReference type="PRINTS" id="PR00039">
    <property type="entry name" value="HTHLYSR"/>
</dbReference>
<evidence type="ECO:0000313" key="6">
    <source>
        <dbReference type="EMBL" id="PSW25918.1"/>
    </source>
</evidence>
<dbReference type="CDD" id="cd08422">
    <property type="entry name" value="PBP2_CrgA_like"/>
    <property type="match status" value="1"/>
</dbReference>
<dbReference type="Pfam" id="PF00126">
    <property type="entry name" value="HTH_1"/>
    <property type="match status" value="1"/>
</dbReference>
<name>A0A0J8VBD6_9GAMM</name>
<dbReference type="EMBL" id="PYLZ01000002">
    <property type="protein sequence ID" value="PSW25918.1"/>
    <property type="molecule type" value="Genomic_DNA"/>
</dbReference>
<keyword evidence="7" id="KW-1185">Reference proteome</keyword>
<dbReference type="AlphaFoldDB" id="A0A0J8VBD6"/>
<proteinExistence type="inferred from homology"/>
<dbReference type="Proteomes" id="UP000240481">
    <property type="component" value="Unassembled WGS sequence"/>
</dbReference>
<dbReference type="RefSeq" id="WP_048898495.1">
    <property type="nucleotide sequence ID" value="NZ_AP024852.1"/>
</dbReference>
<keyword evidence="3" id="KW-0238">DNA-binding</keyword>
<comment type="similarity">
    <text evidence="1">Belongs to the LysR transcriptional regulatory family.</text>
</comment>
<dbReference type="OrthoDB" id="9786526at2"/>
<dbReference type="PANTHER" id="PTHR30537:SF5">
    <property type="entry name" value="HTH-TYPE TRANSCRIPTIONAL ACTIVATOR TTDR-RELATED"/>
    <property type="match status" value="1"/>
</dbReference>
<dbReference type="STRING" id="680026.AB733_09125"/>
<evidence type="ECO:0000313" key="7">
    <source>
        <dbReference type="Proteomes" id="UP000240481"/>
    </source>
</evidence>
<dbReference type="GO" id="GO:0043565">
    <property type="term" value="F:sequence-specific DNA binding"/>
    <property type="evidence" value="ECO:0007669"/>
    <property type="project" value="TreeGrafter"/>
</dbReference>
<evidence type="ECO:0000259" key="5">
    <source>
        <dbReference type="PROSITE" id="PS50931"/>
    </source>
</evidence>
<dbReference type="InterPro" id="IPR000847">
    <property type="entry name" value="LysR_HTH_N"/>
</dbReference>
<organism evidence="6 7">
    <name type="scientific">Photobacterium swingsii</name>
    <dbReference type="NCBI Taxonomy" id="680026"/>
    <lineage>
        <taxon>Bacteria</taxon>
        <taxon>Pseudomonadati</taxon>
        <taxon>Pseudomonadota</taxon>
        <taxon>Gammaproteobacteria</taxon>
        <taxon>Vibrionales</taxon>
        <taxon>Vibrionaceae</taxon>
        <taxon>Photobacterium</taxon>
    </lineage>
</organism>
<evidence type="ECO:0000256" key="4">
    <source>
        <dbReference type="ARBA" id="ARBA00023163"/>
    </source>
</evidence>
<dbReference type="Pfam" id="PF03466">
    <property type="entry name" value="LysR_substrate"/>
    <property type="match status" value="1"/>
</dbReference>
<dbReference type="InterPro" id="IPR058163">
    <property type="entry name" value="LysR-type_TF_proteobact-type"/>
</dbReference>
<gene>
    <name evidence="6" type="ORF">C9I94_04950</name>
</gene>
<dbReference type="PROSITE" id="PS50931">
    <property type="entry name" value="HTH_LYSR"/>
    <property type="match status" value="1"/>
</dbReference>
<dbReference type="InterPro" id="IPR005119">
    <property type="entry name" value="LysR_subst-bd"/>
</dbReference>
<dbReference type="Gene3D" id="3.40.190.290">
    <property type="match status" value="1"/>
</dbReference>
<dbReference type="GO" id="GO:0003700">
    <property type="term" value="F:DNA-binding transcription factor activity"/>
    <property type="evidence" value="ECO:0007669"/>
    <property type="project" value="InterPro"/>
</dbReference>
<dbReference type="FunFam" id="1.10.10.10:FF:000001">
    <property type="entry name" value="LysR family transcriptional regulator"/>
    <property type="match status" value="1"/>
</dbReference>